<name>A0A844D676_9BURK</name>
<comment type="caution">
    <text evidence="1">The sequence shown here is derived from an EMBL/GenBank/DDBJ whole genome shotgun (WGS) entry which is preliminary data.</text>
</comment>
<dbReference type="AlphaFoldDB" id="A0A844D676"/>
<proteinExistence type="predicted"/>
<dbReference type="RefSeq" id="WP_154356036.1">
    <property type="nucleotide sequence ID" value="NZ_WKJL01000001.1"/>
</dbReference>
<dbReference type="Proteomes" id="UP000439986">
    <property type="component" value="Unassembled WGS sequence"/>
</dbReference>
<organism evidence="1 2">
    <name type="scientific">Duganella aquatilis</name>
    <dbReference type="NCBI Taxonomy" id="2666082"/>
    <lineage>
        <taxon>Bacteria</taxon>
        <taxon>Pseudomonadati</taxon>
        <taxon>Pseudomonadota</taxon>
        <taxon>Betaproteobacteria</taxon>
        <taxon>Burkholderiales</taxon>
        <taxon>Oxalobacteraceae</taxon>
        <taxon>Telluria group</taxon>
        <taxon>Duganella</taxon>
    </lineage>
</organism>
<sequence length="388" mass="43019">MTVAVLAGVCHAAWADEAELRKAEQAVQQARAANSNELPRHLQMLATQRAFMGDANGAIAAFDEQPGRTPSADVDDVKRLTAAKEEDAIEAIVREAGKHQIVILNEAHHVPLHRAFAMRLARELRRIGYTWLACETFVTAPFRQGYLAVPDGYYSGEPVFGNFLREAAADGWQMVQYEPLDDTQAGTFEEQIGRRESGEARNLVRRIFAGHPDAKVFIYVGYSHAKEVPRFGDKGHVWMAAQLRHLTGLDPLTIDQTDMMAHSVQTAEHPVYAAAVNRAQRTSPFVLRAPDGGYEVFGHYRNAMDMQVVHPRYGDDAASGRPAWLRTLAGFKAFDVPAAMQSTPHFVYAYPAGQPDDAVPADVVRIAPDKPIPKFMLPQGDYRFVEKP</sequence>
<dbReference type="EMBL" id="WKJL01000001">
    <property type="protein sequence ID" value="MRW83010.1"/>
    <property type="molecule type" value="Genomic_DNA"/>
</dbReference>
<protein>
    <submittedName>
        <fullName evidence="1">Uncharacterized protein</fullName>
    </submittedName>
</protein>
<reference evidence="1 2" key="1">
    <citation type="submission" date="2019-11" db="EMBL/GenBank/DDBJ databases">
        <title>Novel species isolated from a subtropical stream in China.</title>
        <authorList>
            <person name="Lu H."/>
        </authorList>
    </citation>
    <scope>NUCLEOTIDE SEQUENCE [LARGE SCALE GENOMIC DNA]</scope>
    <source>
        <strain evidence="1 2">FT26W</strain>
    </source>
</reference>
<evidence type="ECO:0000313" key="2">
    <source>
        <dbReference type="Proteomes" id="UP000439986"/>
    </source>
</evidence>
<evidence type="ECO:0000313" key="1">
    <source>
        <dbReference type="EMBL" id="MRW83010.1"/>
    </source>
</evidence>
<keyword evidence="2" id="KW-1185">Reference proteome</keyword>
<accession>A0A844D676</accession>
<gene>
    <name evidence="1" type="ORF">GJ698_02755</name>
</gene>